<dbReference type="Proteomes" id="UP000269945">
    <property type="component" value="Unassembled WGS sequence"/>
</dbReference>
<dbReference type="AlphaFoldDB" id="A0A9X9LT62"/>
<proteinExistence type="predicted"/>
<evidence type="ECO:0000313" key="2">
    <source>
        <dbReference type="EMBL" id="VCW86195.1"/>
    </source>
</evidence>
<accession>A0A9X9LT62</accession>
<organism evidence="2 3">
    <name type="scientific">Gulo gulo</name>
    <name type="common">Wolverine</name>
    <name type="synonym">Gluton</name>
    <dbReference type="NCBI Taxonomy" id="48420"/>
    <lineage>
        <taxon>Eukaryota</taxon>
        <taxon>Metazoa</taxon>
        <taxon>Chordata</taxon>
        <taxon>Craniata</taxon>
        <taxon>Vertebrata</taxon>
        <taxon>Euteleostomi</taxon>
        <taxon>Mammalia</taxon>
        <taxon>Eutheria</taxon>
        <taxon>Laurasiatheria</taxon>
        <taxon>Carnivora</taxon>
        <taxon>Caniformia</taxon>
        <taxon>Musteloidea</taxon>
        <taxon>Mustelidae</taxon>
        <taxon>Guloninae</taxon>
        <taxon>Gulo</taxon>
    </lineage>
</organism>
<dbReference type="EMBL" id="CYRY02015925">
    <property type="protein sequence ID" value="VCW86195.1"/>
    <property type="molecule type" value="Genomic_DNA"/>
</dbReference>
<feature type="region of interest" description="Disordered" evidence="1">
    <location>
        <begin position="28"/>
        <end position="51"/>
    </location>
</feature>
<comment type="caution">
    <text evidence="2">The sequence shown here is derived from an EMBL/GenBank/DDBJ whole genome shotgun (WGS) entry which is preliminary data.</text>
</comment>
<evidence type="ECO:0000313" key="3">
    <source>
        <dbReference type="Proteomes" id="UP000269945"/>
    </source>
</evidence>
<protein>
    <submittedName>
        <fullName evidence="2">Uncharacterized protein</fullName>
    </submittedName>
</protein>
<name>A0A9X9LT62_GULGU</name>
<sequence length="51" mass="5337">MAGNGQGERPQSPGLKLCFFPSGLAGRAASNSHLQPRRDGNMCKLEAVSGH</sequence>
<feature type="non-terminal residue" evidence="2">
    <location>
        <position position="51"/>
    </location>
</feature>
<keyword evidence="3" id="KW-1185">Reference proteome</keyword>
<evidence type="ECO:0000256" key="1">
    <source>
        <dbReference type="SAM" id="MobiDB-lite"/>
    </source>
</evidence>
<reference evidence="2 3" key="1">
    <citation type="submission" date="2018-10" db="EMBL/GenBank/DDBJ databases">
        <authorList>
            <person name="Ekblom R."/>
            <person name="Jareborg N."/>
        </authorList>
    </citation>
    <scope>NUCLEOTIDE SEQUENCE [LARGE SCALE GENOMIC DNA]</scope>
    <source>
        <tissue evidence="2">Muscle</tissue>
    </source>
</reference>
<gene>
    <name evidence="2" type="ORF">BN2614_LOCUS4</name>
</gene>